<dbReference type="EMBL" id="JACJVQ010000015">
    <property type="protein sequence ID" value="MBB6635847.1"/>
    <property type="molecule type" value="Genomic_DNA"/>
</dbReference>
<reference evidence="1 2" key="1">
    <citation type="submission" date="2020-08" db="EMBL/GenBank/DDBJ databases">
        <title>Cohnella phylogeny.</title>
        <authorList>
            <person name="Dunlap C."/>
        </authorList>
    </citation>
    <scope>NUCLEOTIDE SEQUENCE [LARGE SCALE GENOMIC DNA]</scope>
    <source>
        <strain evidence="1 2">DSM 25241</strain>
    </source>
</reference>
<accession>A0A841T1U2</accession>
<dbReference type="Proteomes" id="UP000535838">
    <property type="component" value="Unassembled WGS sequence"/>
</dbReference>
<protein>
    <submittedName>
        <fullName evidence="1">Uncharacterized protein</fullName>
    </submittedName>
</protein>
<keyword evidence="2" id="KW-1185">Reference proteome</keyword>
<evidence type="ECO:0000313" key="2">
    <source>
        <dbReference type="Proteomes" id="UP000535838"/>
    </source>
</evidence>
<organism evidence="1 2">
    <name type="scientific">Cohnella thailandensis</name>
    <dbReference type="NCBI Taxonomy" id="557557"/>
    <lineage>
        <taxon>Bacteria</taxon>
        <taxon>Bacillati</taxon>
        <taxon>Bacillota</taxon>
        <taxon>Bacilli</taxon>
        <taxon>Bacillales</taxon>
        <taxon>Paenibacillaceae</taxon>
        <taxon>Cohnella</taxon>
    </lineage>
</organism>
<dbReference type="AlphaFoldDB" id="A0A841T1U2"/>
<sequence length="102" mass="11197">MSKLGKEWEVKLNLLRSITRSQEALARILESVADVSANSETSAAEFREHIRVLSNMQKALLGAVTGMGWQSPKEGVPSPPWLAKQVATLYNGMSAREAERGE</sequence>
<dbReference type="RefSeq" id="WP_185121086.1">
    <property type="nucleotide sequence ID" value="NZ_JACJVQ010000015.1"/>
</dbReference>
<gene>
    <name evidence="1" type="ORF">H7B67_17135</name>
</gene>
<proteinExistence type="predicted"/>
<name>A0A841T1U2_9BACL</name>
<evidence type="ECO:0000313" key="1">
    <source>
        <dbReference type="EMBL" id="MBB6635847.1"/>
    </source>
</evidence>
<comment type="caution">
    <text evidence="1">The sequence shown here is derived from an EMBL/GenBank/DDBJ whole genome shotgun (WGS) entry which is preliminary data.</text>
</comment>